<gene>
    <name evidence="1" type="ORF">M9Y10_038773</name>
</gene>
<name>A0ABR2K9E5_9EUKA</name>
<dbReference type="Proteomes" id="UP001470230">
    <property type="component" value="Unassembled WGS sequence"/>
</dbReference>
<accession>A0ABR2K9E5</accession>
<keyword evidence="2" id="KW-1185">Reference proteome</keyword>
<comment type="caution">
    <text evidence="1">The sequence shown here is derived from an EMBL/GenBank/DDBJ whole genome shotgun (WGS) entry which is preliminary data.</text>
</comment>
<organism evidence="1 2">
    <name type="scientific">Tritrichomonas musculus</name>
    <dbReference type="NCBI Taxonomy" id="1915356"/>
    <lineage>
        <taxon>Eukaryota</taxon>
        <taxon>Metamonada</taxon>
        <taxon>Parabasalia</taxon>
        <taxon>Tritrichomonadida</taxon>
        <taxon>Tritrichomonadidae</taxon>
        <taxon>Tritrichomonas</taxon>
    </lineage>
</organism>
<proteinExistence type="predicted"/>
<reference evidence="1 2" key="1">
    <citation type="submission" date="2024-04" db="EMBL/GenBank/DDBJ databases">
        <title>Tritrichomonas musculus Genome.</title>
        <authorList>
            <person name="Alves-Ferreira E."/>
            <person name="Grigg M."/>
            <person name="Lorenzi H."/>
            <person name="Galac M."/>
        </authorList>
    </citation>
    <scope>NUCLEOTIDE SEQUENCE [LARGE SCALE GENOMIC DNA]</scope>
    <source>
        <strain evidence="1 2">EAF2021</strain>
    </source>
</reference>
<sequence>MLLLPEEVEQNEFAEDIIKSNYYLPRWANWIRRDYHMPRCSNHAEGFHGNINTTLNTRGIKTFKNGFCKIIDFIVNYLQDRKETYCLSFQKKTLKNNSKSFELFERRF</sequence>
<protein>
    <submittedName>
        <fullName evidence="1">Uncharacterized protein</fullName>
    </submittedName>
</protein>
<evidence type="ECO:0000313" key="2">
    <source>
        <dbReference type="Proteomes" id="UP001470230"/>
    </source>
</evidence>
<evidence type="ECO:0000313" key="1">
    <source>
        <dbReference type="EMBL" id="KAK8887719.1"/>
    </source>
</evidence>
<dbReference type="EMBL" id="JAPFFF010000006">
    <property type="protein sequence ID" value="KAK8887719.1"/>
    <property type="molecule type" value="Genomic_DNA"/>
</dbReference>